<comment type="cofactor">
    <cofactor evidence="1">
        <name>[4Fe-4S] cluster</name>
        <dbReference type="ChEBI" id="CHEBI:49883"/>
    </cofactor>
</comment>
<feature type="domain" description="Radical SAM core" evidence="7">
    <location>
        <begin position="66"/>
        <end position="305"/>
    </location>
</feature>
<comment type="similarity">
    <text evidence="6">Belongs to the radical SAM superfamily. Anaerobic sulfatase-maturating enzyme family.</text>
</comment>
<organism evidence="8 9">
    <name type="scientific">Candidatus Uhrbacteria bacterium CG_4_9_14_3_um_filter_50_9</name>
    <dbReference type="NCBI Taxonomy" id="1975035"/>
    <lineage>
        <taxon>Bacteria</taxon>
        <taxon>Candidatus Uhriibacteriota</taxon>
    </lineage>
</organism>
<evidence type="ECO:0000256" key="2">
    <source>
        <dbReference type="ARBA" id="ARBA00022691"/>
    </source>
</evidence>
<comment type="caution">
    <text evidence="8">The sequence shown here is derived from an EMBL/GenBank/DDBJ whole genome shotgun (WGS) entry which is preliminary data.</text>
</comment>
<dbReference type="CDD" id="cd01335">
    <property type="entry name" value="Radical_SAM"/>
    <property type="match status" value="1"/>
</dbReference>
<evidence type="ECO:0000256" key="6">
    <source>
        <dbReference type="ARBA" id="ARBA00023601"/>
    </source>
</evidence>
<evidence type="ECO:0000256" key="1">
    <source>
        <dbReference type="ARBA" id="ARBA00001966"/>
    </source>
</evidence>
<dbReference type="InterPro" id="IPR013785">
    <property type="entry name" value="Aldolase_TIM"/>
</dbReference>
<protein>
    <recommendedName>
        <fullName evidence="7">Radical SAM core domain-containing protein</fullName>
    </recommendedName>
</protein>
<proteinExistence type="inferred from homology"/>
<gene>
    <name evidence="8" type="ORF">CO174_02915</name>
</gene>
<dbReference type="SFLD" id="SFLDS00029">
    <property type="entry name" value="Radical_SAM"/>
    <property type="match status" value="1"/>
</dbReference>
<dbReference type="GO" id="GO:0046872">
    <property type="term" value="F:metal ion binding"/>
    <property type="evidence" value="ECO:0007669"/>
    <property type="project" value="UniProtKB-KW"/>
</dbReference>
<evidence type="ECO:0000256" key="3">
    <source>
        <dbReference type="ARBA" id="ARBA00022723"/>
    </source>
</evidence>
<dbReference type="SFLD" id="SFLDG01386">
    <property type="entry name" value="main_SPASM_domain-containing"/>
    <property type="match status" value="1"/>
</dbReference>
<dbReference type="InterPro" id="IPR007197">
    <property type="entry name" value="rSAM"/>
</dbReference>
<name>A0A2M7XCA3_9BACT</name>
<sequence length="433" mass="48641">DPTLLPFVRKFEQAQDVSEFLAECEDEQQERMEALLRVLAEHKILVNAEATDDEILAYFQDLYTGHPYVSIAYFLLTDACNFGCKYCFVENRMGERPVRTRMTSETIQEGLAFFERLIRLKPEFFEDEKTIVIYGGEPLLNPQGLRVLLEEVETHKRDGRLPAKTEVSMVTNATLVTQELADLLAHHKVNVAVSIDGSPEATDEARQFKNGQAVSSAVRRGYDLLKATGVNVGISCTLGARSIEDFDETIDAVRELGASSLGFNIVLSGRDYQVPADYDERASRFILYAFERFRQENIFEDRVMRKVDAFIDGKIYPFDCGATGGGQIVIAPDGAVGLCHGYMGDRKTFTTHVEDEHFDPSANQVFLEWARRSPLNMDACRDCPALGICGGGCPLNADTELGSIWELDERFCVHATMTLEWLIWDLHAQMQTA</sequence>
<evidence type="ECO:0000259" key="7">
    <source>
        <dbReference type="PROSITE" id="PS51918"/>
    </source>
</evidence>
<dbReference type="GO" id="GO:0051536">
    <property type="term" value="F:iron-sulfur cluster binding"/>
    <property type="evidence" value="ECO:0007669"/>
    <property type="project" value="UniProtKB-KW"/>
</dbReference>
<dbReference type="SFLD" id="SFLDG01067">
    <property type="entry name" value="SPASM/twitch_domain_containing"/>
    <property type="match status" value="1"/>
</dbReference>
<dbReference type="GO" id="GO:0016491">
    <property type="term" value="F:oxidoreductase activity"/>
    <property type="evidence" value="ECO:0007669"/>
    <property type="project" value="InterPro"/>
</dbReference>
<dbReference type="NCBIfam" id="TIGR04085">
    <property type="entry name" value="rSAM_more_4Fe4S"/>
    <property type="match status" value="1"/>
</dbReference>
<dbReference type="InterPro" id="IPR006638">
    <property type="entry name" value="Elp3/MiaA/NifB-like_rSAM"/>
</dbReference>
<dbReference type="SUPFAM" id="SSF102114">
    <property type="entry name" value="Radical SAM enzymes"/>
    <property type="match status" value="1"/>
</dbReference>
<evidence type="ECO:0000256" key="4">
    <source>
        <dbReference type="ARBA" id="ARBA00023004"/>
    </source>
</evidence>
<keyword evidence="3" id="KW-0479">Metal-binding</keyword>
<dbReference type="InterPro" id="IPR023885">
    <property type="entry name" value="4Fe4S-binding_SPASM_dom"/>
</dbReference>
<evidence type="ECO:0000256" key="5">
    <source>
        <dbReference type="ARBA" id="ARBA00023014"/>
    </source>
</evidence>
<feature type="non-terminal residue" evidence="8">
    <location>
        <position position="1"/>
    </location>
</feature>
<dbReference type="Gene3D" id="3.20.20.70">
    <property type="entry name" value="Aldolase class I"/>
    <property type="match status" value="1"/>
</dbReference>
<dbReference type="InterPro" id="IPR058240">
    <property type="entry name" value="rSAM_sf"/>
</dbReference>
<dbReference type="PANTHER" id="PTHR43273:SF3">
    <property type="entry name" value="ANAEROBIC SULFATASE-MATURATING ENZYME HOMOLOG ASLB-RELATED"/>
    <property type="match status" value="1"/>
</dbReference>
<reference evidence="9" key="1">
    <citation type="submission" date="2017-09" db="EMBL/GenBank/DDBJ databases">
        <title>Depth-based differentiation of microbial function through sediment-hosted aquifers and enrichment of novel symbionts in the deep terrestrial subsurface.</title>
        <authorList>
            <person name="Probst A.J."/>
            <person name="Ladd B."/>
            <person name="Jarett J.K."/>
            <person name="Geller-Mcgrath D.E."/>
            <person name="Sieber C.M.K."/>
            <person name="Emerson J.B."/>
            <person name="Anantharaman K."/>
            <person name="Thomas B.C."/>
            <person name="Malmstrom R."/>
            <person name="Stieglmeier M."/>
            <person name="Klingl A."/>
            <person name="Woyke T."/>
            <person name="Ryan C.M."/>
            <person name="Banfield J.F."/>
        </authorList>
    </citation>
    <scope>NUCLEOTIDE SEQUENCE [LARGE SCALE GENOMIC DNA]</scope>
</reference>
<evidence type="ECO:0000313" key="9">
    <source>
        <dbReference type="Proteomes" id="UP000229385"/>
    </source>
</evidence>
<dbReference type="PROSITE" id="PS51918">
    <property type="entry name" value="RADICAL_SAM"/>
    <property type="match status" value="1"/>
</dbReference>
<dbReference type="SMART" id="SM00729">
    <property type="entry name" value="Elp3"/>
    <property type="match status" value="1"/>
</dbReference>
<dbReference type="Pfam" id="PF04055">
    <property type="entry name" value="Radical_SAM"/>
    <property type="match status" value="1"/>
</dbReference>
<dbReference type="Proteomes" id="UP000229385">
    <property type="component" value="Unassembled WGS sequence"/>
</dbReference>
<keyword evidence="5" id="KW-0411">Iron-sulfur</keyword>
<dbReference type="EMBL" id="PFWU01000034">
    <property type="protein sequence ID" value="PJA45489.1"/>
    <property type="molecule type" value="Genomic_DNA"/>
</dbReference>
<keyword evidence="2" id="KW-0949">S-adenosyl-L-methionine</keyword>
<dbReference type="AlphaFoldDB" id="A0A2M7XCA3"/>
<dbReference type="PANTHER" id="PTHR43273">
    <property type="entry name" value="ANAEROBIC SULFATASE-MATURATING ENZYME HOMOLOG ASLB-RELATED"/>
    <property type="match status" value="1"/>
</dbReference>
<evidence type="ECO:0000313" key="8">
    <source>
        <dbReference type="EMBL" id="PJA45489.1"/>
    </source>
</evidence>
<keyword evidence="4" id="KW-0408">Iron</keyword>
<dbReference type="SFLD" id="SFLDG01384">
    <property type="entry name" value="thioether_bond_formation_requi"/>
    <property type="match status" value="1"/>
</dbReference>
<accession>A0A2M7XCA3</accession>
<dbReference type="InterPro" id="IPR023867">
    <property type="entry name" value="Sulphatase_maturase_rSAM"/>
</dbReference>